<proteinExistence type="predicted"/>
<dbReference type="Pfam" id="PF01473">
    <property type="entry name" value="Choline_bind_1"/>
    <property type="match status" value="4"/>
</dbReference>
<dbReference type="PATRIC" id="fig|1345695.10.peg.496"/>
<keyword evidence="1" id="KW-0677">Repeat</keyword>
<reference evidence="4 5" key="1">
    <citation type="journal article" date="2013" name="Genome Announc.">
        <title>Complete Genome Sequence of the Solvent Producer Clostridium saccharobutylicum NCP262 (DSM 13864).</title>
        <authorList>
            <person name="Poehlein A."/>
            <person name="Hartwich K."/>
            <person name="Krabben P."/>
            <person name="Ehrenreich A."/>
            <person name="Liebl W."/>
            <person name="Durre P."/>
            <person name="Gottschalk G."/>
            <person name="Daniel R."/>
        </authorList>
    </citation>
    <scope>NUCLEOTIDE SEQUENCE [LARGE SCALE GENOMIC DNA]</scope>
    <source>
        <strain evidence="4">DSM 13864</strain>
    </source>
</reference>
<dbReference type="GeneID" id="55472606"/>
<dbReference type="AlphaFoldDB" id="U5MKP6"/>
<keyword evidence="5" id="KW-1185">Reference proteome</keyword>
<accession>U5MKP6</accession>
<dbReference type="RefSeq" id="WP_022743402.1">
    <property type="nucleotide sequence ID" value="NC_022571.1"/>
</dbReference>
<feature type="repeat" description="Cell wall-binding" evidence="2">
    <location>
        <begin position="549"/>
        <end position="569"/>
    </location>
</feature>
<dbReference type="SUPFAM" id="SSF69360">
    <property type="entry name" value="Cell wall binding repeat"/>
    <property type="match status" value="1"/>
</dbReference>
<sequence>MFKRSTKITSLLVVAASVASMVPAYAADYKRIESQDGKVYNAQAYKDGIAVIDGDVKNNDEEEIYYLKDGKYNKLSDLNSGDDFDGIHNGKYLDISGEDNFVDLSTGKVTDDNMVENDADDAAANLKKRIKADNDGRYSKASAEKTKSDSDMQVIPGQKYGETWYQVQYTPKSTTDAGVDAYNVYTDANGKYIDADYNIGKVKVEAGGKSVTLKNTDTDDLINDDDTKATVKSPVVIGQDKDYIYRTATIEITNKTTKIEKVNGVKVTTGSAVEAAGDDKTVALNVIQKISKAQASDEADGAKYAKNVTTYIISNEDAKKYDGDKAKLVDPNSGTKYTVANGKIIAYSENLAATIELKTKSSYYYTDVNSVCDDDTKYFDTDVDGNLWMLNNGFVYEWDNDEDWNKVYKVDGSMIKLSVYDKNNMVVWSDDDDEVYSVIGSKNKADDTKTDTNTDTKKVGWVQNTTDGSWSYYTQDGTQVKNNWIQSPTSGLWYFMNENGAMMANGWLLNGGNWYYLSETGAIKTGWIQLSGTWYYLDPVSGGPLGSMKTGWFQDTAGNWYYANGSGAMLHDTTVGGYTLGSNGAWIR</sequence>
<dbReference type="KEGG" id="csb:CLSA_c00300"/>
<protein>
    <submittedName>
        <fullName evidence="4">Putative cell wall binding repeat protein</fullName>
    </submittedName>
</protein>
<evidence type="ECO:0000256" key="1">
    <source>
        <dbReference type="ARBA" id="ARBA00022737"/>
    </source>
</evidence>
<dbReference type="InterPro" id="IPR018337">
    <property type="entry name" value="Cell_wall/Cho-bd_repeat"/>
</dbReference>
<gene>
    <name evidence="4" type="ORF">CLSA_c00300</name>
</gene>
<feature type="chain" id="PRO_5009976341" evidence="3">
    <location>
        <begin position="27"/>
        <end position="588"/>
    </location>
</feature>
<evidence type="ECO:0000313" key="5">
    <source>
        <dbReference type="Proteomes" id="UP000017118"/>
    </source>
</evidence>
<dbReference type="Gene3D" id="2.10.270.10">
    <property type="entry name" value="Cholin Binding"/>
    <property type="match status" value="1"/>
</dbReference>
<dbReference type="OrthoDB" id="1883055at2"/>
<evidence type="ECO:0000256" key="2">
    <source>
        <dbReference type="PROSITE-ProRule" id="PRU00591"/>
    </source>
</evidence>
<dbReference type="HOGENOM" id="CLU_020400_0_0_9"/>
<name>U5MKP6_CLOSA</name>
<dbReference type="PROSITE" id="PS51170">
    <property type="entry name" value="CW"/>
    <property type="match status" value="1"/>
</dbReference>
<organism evidence="4 5">
    <name type="scientific">Clostridium saccharobutylicum DSM 13864</name>
    <dbReference type="NCBI Taxonomy" id="1345695"/>
    <lineage>
        <taxon>Bacteria</taxon>
        <taxon>Bacillati</taxon>
        <taxon>Bacillota</taxon>
        <taxon>Clostridia</taxon>
        <taxon>Eubacteriales</taxon>
        <taxon>Clostridiaceae</taxon>
        <taxon>Clostridium</taxon>
    </lineage>
</organism>
<dbReference type="Proteomes" id="UP000017118">
    <property type="component" value="Chromosome"/>
</dbReference>
<feature type="signal peptide" evidence="3">
    <location>
        <begin position="1"/>
        <end position="26"/>
    </location>
</feature>
<evidence type="ECO:0000313" key="4">
    <source>
        <dbReference type="EMBL" id="AGX41103.1"/>
    </source>
</evidence>
<evidence type="ECO:0000256" key="3">
    <source>
        <dbReference type="SAM" id="SignalP"/>
    </source>
</evidence>
<dbReference type="EMBL" id="CP006721">
    <property type="protein sequence ID" value="AGX41103.1"/>
    <property type="molecule type" value="Genomic_DNA"/>
</dbReference>
<dbReference type="Gene3D" id="2.20.120.10">
    <property type="entry name" value="Multimodular pneumococcal cell wall endolysin, domain 3"/>
    <property type="match status" value="1"/>
</dbReference>
<keyword evidence="3" id="KW-0732">Signal</keyword>
<dbReference type="eggNOG" id="COG5263">
    <property type="taxonomic scope" value="Bacteria"/>
</dbReference>